<evidence type="ECO:0000313" key="1">
    <source>
        <dbReference type="EMBL" id="QJA64106.1"/>
    </source>
</evidence>
<sequence length="129" mass="14465">MPAKETKEITIPIKTVSRLLPVILTDDDLRNKGGELASTVQEINGEEDKQKEIKDQLKARMSQLVAKQSTLANTISNKKEYQDVQVKIEMHASGQVSETRVDTGEVIVLREAYEDEKQLSLSQIPEEGE</sequence>
<proteinExistence type="predicted"/>
<dbReference type="AlphaFoldDB" id="A0A6M3J2F9"/>
<gene>
    <name evidence="1" type="ORF">MM415B00536_0007</name>
</gene>
<reference evidence="1" key="1">
    <citation type="submission" date="2020-03" db="EMBL/GenBank/DDBJ databases">
        <title>The deep terrestrial virosphere.</title>
        <authorList>
            <person name="Holmfeldt K."/>
            <person name="Nilsson E."/>
            <person name="Simone D."/>
            <person name="Lopez-Fernandez M."/>
            <person name="Wu X."/>
            <person name="de Brujin I."/>
            <person name="Lundin D."/>
            <person name="Andersson A."/>
            <person name="Bertilsson S."/>
            <person name="Dopson M."/>
        </authorList>
    </citation>
    <scope>NUCLEOTIDE SEQUENCE</scope>
    <source>
        <strain evidence="1">MM415B00536</strain>
    </source>
</reference>
<organism evidence="1">
    <name type="scientific">viral metagenome</name>
    <dbReference type="NCBI Taxonomy" id="1070528"/>
    <lineage>
        <taxon>unclassified sequences</taxon>
        <taxon>metagenomes</taxon>
        <taxon>organismal metagenomes</taxon>
    </lineage>
</organism>
<protein>
    <submittedName>
        <fullName evidence="1">Uncharacterized protein</fullName>
    </submittedName>
</protein>
<name>A0A6M3J2F9_9ZZZZ</name>
<dbReference type="EMBL" id="MT141513">
    <property type="protein sequence ID" value="QJA64106.1"/>
    <property type="molecule type" value="Genomic_DNA"/>
</dbReference>
<accession>A0A6M3J2F9</accession>